<dbReference type="Gene3D" id="3.40.50.10170">
    <property type="match status" value="1"/>
</dbReference>
<dbReference type="PANTHER" id="PTHR33434:SF2">
    <property type="entry name" value="FATTY ACID-BINDING PROTEIN TM_1468"/>
    <property type="match status" value="1"/>
</dbReference>
<dbReference type="Gene3D" id="3.30.1180.10">
    <property type="match status" value="1"/>
</dbReference>
<dbReference type="Pfam" id="PF02645">
    <property type="entry name" value="DegV"/>
    <property type="match status" value="1"/>
</dbReference>
<dbReference type="SUPFAM" id="SSF82549">
    <property type="entry name" value="DAK1/DegV-like"/>
    <property type="match status" value="1"/>
</dbReference>
<dbReference type="GO" id="GO:0008289">
    <property type="term" value="F:lipid binding"/>
    <property type="evidence" value="ECO:0007669"/>
    <property type="project" value="UniProtKB-KW"/>
</dbReference>
<accession>A0A0S7BIH3</accession>
<proteinExistence type="predicted"/>
<dbReference type="RefSeq" id="WP_075073439.1">
    <property type="nucleotide sequence ID" value="NZ_DF967972.1"/>
</dbReference>
<gene>
    <name evidence="2" type="ORF">LARV_01918</name>
</gene>
<dbReference type="NCBIfam" id="TIGR00762">
    <property type="entry name" value="DegV"/>
    <property type="match status" value="1"/>
</dbReference>
<dbReference type="PROSITE" id="PS51482">
    <property type="entry name" value="DEGV"/>
    <property type="match status" value="1"/>
</dbReference>
<dbReference type="PANTHER" id="PTHR33434">
    <property type="entry name" value="DEGV DOMAIN-CONTAINING PROTEIN DR_1986-RELATED"/>
    <property type="match status" value="1"/>
</dbReference>
<dbReference type="STRING" id="360412.LARV_01918"/>
<dbReference type="Proteomes" id="UP000055060">
    <property type="component" value="Unassembled WGS sequence"/>
</dbReference>
<dbReference type="EMBL" id="DF967972">
    <property type="protein sequence ID" value="GAP14152.1"/>
    <property type="molecule type" value="Genomic_DNA"/>
</dbReference>
<sequence>MVQNKVALISDSTCDIPWEWRNKYDIAVVPLNIIFGEQQYKDGIELTADQFYQMLPGTKYFPSTSQPSPNDFLMAYQAAARKGYEEALVITISSAMSGTINSAREAAAVSPIPVRVMDGKNNSMGLGWQVIAAARAREAGGDGPAMLKVAERVRDNMVYFISLDTLEFIAKGGRIGSATKFLESIIKIKPLISVNSKTGSVVPSIPAHSRHNAIEGLYKEFFNHIDTHLPMHITVLHNSALEEAQALAERVKAEYSPVELFISTTSPILGTHTGPRALALCGYALADQ</sequence>
<keyword evidence="1" id="KW-0446">Lipid-binding</keyword>
<evidence type="ECO:0000256" key="1">
    <source>
        <dbReference type="ARBA" id="ARBA00023121"/>
    </source>
</evidence>
<dbReference type="OrthoDB" id="5429275at2"/>
<evidence type="ECO:0000313" key="2">
    <source>
        <dbReference type="EMBL" id="GAP14152.1"/>
    </source>
</evidence>
<keyword evidence="3" id="KW-1185">Reference proteome</keyword>
<dbReference type="InterPro" id="IPR050270">
    <property type="entry name" value="DegV_domain_contain"/>
</dbReference>
<dbReference type="InterPro" id="IPR003797">
    <property type="entry name" value="DegV"/>
</dbReference>
<dbReference type="InterPro" id="IPR043168">
    <property type="entry name" value="DegV_C"/>
</dbReference>
<evidence type="ECO:0000313" key="3">
    <source>
        <dbReference type="Proteomes" id="UP000055060"/>
    </source>
</evidence>
<reference evidence="2" key="1">
    <citation type="submission" date="2015-07" db="EMBL/GenBank/DDBJ databases">
        <title>Draft Genome Sequences of Anaerolinea thermolimosa IMO-1, Bellilinea caldifistulae GOMI-1, Leptolinea tardivitalis YMTK-2, Levilinea saccharolytica KIBI-1,Longilinea arvoryzae KOME-1, Previously Described as Members of the Anaerolineaceae (Chloroflexi).</title>
        <authorList>
            <person name="Sekiguchi Y."/>
            <person name="Ohashi A."/>
            <person name="Matsuura N."/>
            <person name="Tourlousse M.D."/>
        </authorList>
    </citation>
    <scope>NUCLEOTIDE SEQUENCE [LARGE SCALE GENOMIC DNA]</scope>
    <source>
        <strain evidence="2">KOME-1</strain>
    </source>
</reference>
<name>A0A0S7BIH3_9CHLR</name>
<organism evidence="2">
    <name type="scientific">Longilinea arvoryzae</name>
    <dbReference type="NCBI Taxonomy" id="360412"/>
    <lineage>
        <taxon>Bacteria</taxon>
        <taxon>Bacillati</taxon>
        <taxon>Chloroflexota</taxon>
        <taxon>Anaerolineae</taxon>
        <taxon>Anaerolineales</taxon>
        <taxon>Anaerolineaceae</taxon>
        <taxon>Longilinea</taxon>
    </lineage>
</organism>
<protein>
    <submittedName>
        <fullName evidence="2">EDD domain protein, DegV family</fullName>
    </submittedName>
</protein>
<dbReference type="AlphaFoldDB" id="A0A0S7BIH3"/>